<reference evidence="1 2" key="1">
    <citation type="submission" date="2014-02" db="EMBL/GenBank/DDBJ databases">
        <title>Expanding our view of genomic diversity in Candidatus Accumulibacter clades.</title>
        <authorList>
            <person name="Skennerton C.T."/>
            <person name="Barr J.J."/>
            <person name="Slater F.R."/>
            <person name="Bond P.L."/>
            <person name="Tyson G.W."/>
        </authorList>
    </citation>
    <scope>NUCLEOTIDE SEQUENCE [LARGE SCALE GENOMIC DNA]</scope>
    <source>
        <strain evidence="2">BA-92</strain>
    </source>
</reference>
<organism evidence="1 2">
    <name type="scientific">Candidatus Accumulibacter appositus</name>
    <dbReference type="NCBI Taxonomy" id="1454003"/>
    <lineage>
        <taxon>Bacteria</taxon>
        <taxon>Pseudomonadati</taxon>
        <taxon>Pseudomonadota</taxon>
        <taxon>Betaproteobacteria</taxon>
        <taxon>Candidatus Accumulibacter</taxon>
    </lineage>
</organism>
<dbReference type="Proteomes" id="UP000021816">
    <property type="component" value="Unassembled WGS sequence"/>
</dbReference>
<gene>
    <name evidence="1" type="ORF">AW10_00145</name>
</gene>
<evidence type="ECO:0000313" key="1">
    <source>
        <dbReference type="EMBL" id="EXI82911.1"/>
    </source>
</evidence>
<protein>
    <submittedName>
        <fullName evidence="1">Uncharacterized protein</fullName>
    </submittedName>
</protein>
<accession>A0A011P5Q7</accession>
<dbReference type="EMBL" id="JEMX01000007">
    <property type="protein sequence ID" value="EXI82911.1"/>
    <property type="molecule type" value="Genomic_DNA"/>
</dbReference>
<sequence>MPRRRQAATTVCPEQGLLGLVGTAGDAGRRAKAAHLLQRLGIGERVECRWRRRAERIARRQGEGRQITPLRVLGGEEGWAGGAPLANRRTAVVGDEIAVAVSSADGQDRVGDLLAESDARRPGCPFRNAGEAGLEGCVEARALRRVELGEHAVRGLGDGRTDRNRAIDSALHQIGGSSFDGGQSIEDGEALDGEHAGRHGRIGHIPLDSFESNGIPVEHGIAVRGGDAGQGTRHAQRVTGGIGDGEAEQVVAFDQSDVGELEAAGLASQRRQALSAKGDNCPGRSLAA</sequence>
<comment type="caution">
    <text evidence="1">The sequence shown here is derived from an EMBL/GenBank/DDBJ whole genome shotgun (WGS) entry which is preliminary data.</text>
</comment>
<evidence type="ECO:0000313" key="2">
    <source>
        <dbReference type="Proteomes" id="UP000021816"/>
    </source>
</evidence>
<name>A0A011P5Q7_9PROT</name>
<proteinExistence type="predicted"/>
<dbReference type="AlphaFoldDB" id="A0A011P5Q7"/>